<protein>
    <submittedName>
        <fullName evidence="2">Uncharacterized protein</fullName>
    </submittedName>
</protein>
<proteinExistence type="predicted"/>
<comment type="caution">
    <text evidence="2">The sequence shown here is derived from an EMBL/GenBank/DDBJ whole genome shotgun (WGS) entry which is preliminary data.</text>
</comment>
<name>A0ABD0JCT3_9CAEN</name>
<dbReference type="Proteomes" id="UP001519460">
    <property type="component" value="Unassembled WGS sequence"/>
</dbReference>
<evidence type="ECO:0000313" key="3">
    <source>
        <dbReference type="Proteomes" id="UP001519460"/>
    </source>
</evidence>
<accession>A0ABD0JCT3</accession>
<keyword evidence="3" id="KW-1185">Reference proteome</keyword>
<sequence>MICRLPSSSGPCRWLAPHFLSPEPRVSSAACPGSAPNSGVPDSTTTSCHQVRLTSNIFPVSSVLNPSFSLSTTEHTTARRLQRECRKTFSLQAGFIYAIFCLVHPGDLAYSSHESAAAGTEAMKWNIALHSPPHPLNLLQQDHPKPAEHASAVKATLP</sequence>
<organism evidence="2 3">
    <name type="scientific">Batillaria attramentaria</name>
    <dbReference type="NCBI Taxonomy" id="370345"/>
    <lineage>
        <taxon>Eukaryota</taxon>
        <taxon>Metazoa</taxon>
        <taxon>Spiralia</taxon>
        <taxon>Lophotrochozoa</taxon>
        <taxon>Mollusca</taxon>
        <taxon>Gastropoda</taxon>
        <taxon>Caenogastropoda</taxon>
        <taxon>Sorbeoconcha</taxon>
        <taxon>Cerithioidea</taxon>
        <taxon>Batillariidae</taxon>
        <taxon>Batillaria</taxon>
    </lineage>
</organism>
<dbReference type="AlphaFoldDB" id="A0ABD0JCT3"/>
<gene>
    <name evidence="2" type="ORF">BaRGS_00036087</name>
</gene>
<reference evidence="2 3" key="1">
    <citation type="journal article" date="2023" name="Sci. Data">
        <title>Genome assembly of the Korean intertidal mud-creeper Batillaria attramentaria.</title>
        <authorList>
            <person name="Patra A.K."/>
            <person name="Ho P.T."/>
            <person name="Jun S."/>
            <person name="Lee S.J."/>
            <person name="Kim Y."/>
            <person name="Won Y.J."/>
        </authorList>
    </citation>
    <scope>NUCLEOTIDE SEQUENCE [LARGE SCALE GENOMIC DNA]</scope>
    <source>
        <strain evidence="2">Wonlab-2016</strain>
    </source>
</reference>
<evidence type="ECO:0000256" key="1">
    <source>
        <dbReference type="SAM" id="MobiDB-lite"/>
    </source>
</evidence>
<feature type="region of interest" description="Disordered" evidence="1">
    <location>
        <begin position="134"/>
        <end position="158"/>
    </location>
</feature>
<dbReference type="EMBL" id="JACVVK020000499">
    <property type="protein sequence ID" value="KAK7469924.1"/>
    <property type="molecule type" value="Genomic_DNA"/>
</dbReference>
<evidence type="ECO:0000313" key="2">
    <source>
        <dbReference type="EMBL" id="KAK7469924.1"/>
    </source>
</evidence>